<dbReference type="GO" id="GO:0005829">
    <property type="term" value="C:cytosol"/>
    <property type="evidence" value="ECO:0007669"/>
    <property type="project" value="TreeGrafter"/>
</dbReference>
<keyword evidence="2 5" id="KW-0808">Transferase</keyword>
<dbReference type="PIRSF" id="PIRSF000723">
    <property type="entry name" value="Carbamate_kin"/>
    <property type="match status" value="1"/>
</dbReference>
<accession>A0A7V5HMR4</accession>
<keyword evidence="3 5" id="KW-0418">Kinase</keyword>
<evidence type="ECO:0000256" key="1">
    <source>
        <dbReference type="ARBA" id="ARBA00011066"/>
    </source>
</evidence>
<proteinExistence type="inferred from homology"/>
<comment type="similarity">
    <text evidence="1 5">Belongs to the carbamate kinase family.</text>
</comment>
<dbReference type="CDD" id="cd04235">
    <property type="entry name" value="AAK_CK"/>
    <property type="match status" value="1"/>
</dbReference>
<evidence type="ECO:0000256" key="5">
    <source>
        <dbReference type="PIRNR" id="PIRNR000723"/>
    </source>
</evidence>
<name>A0A7V5HMR4_UNCW3</name>
<dbReference type="FunFam" id="3.40.1160.10:FF:000007">
    <property type="entry name" value="Carbamate kinase"/>
    <property type="match status" value="1"/>
</dbReference>
<dbReference type="Proteomes" id="UP000886050">
    <property type="component" value="Unassembled WGS sequence"/>
</dbReference>
<dbReference type="PRINTS" id="PR01469">
    <property type="entry name" value="CARBMTKINASE"/>
</dbReference>
<evidence type="ECO:0000256" key="2">
    <source>
        <dbReference type="ARBA" id="ARBA00022679"/>
    </source>
</evidence>
<evidence type="ECO:0000313" key="7">
    <source>
        <dbReference type="EMBL" id="HHF53107.1"/>
    </source>
</evidence>
<dbReference type="NCBIfam" id="NF009007">
    <property type="entry name" value="PRK12352.1"/>
    <property type="match status" value="1"/>
</dbReference>
<dbReference type="GO" id="GO:0019546">
    <property type="term" value="P:L-arginine deiminase pathway"/>
    <property type="evidence" value="ECO:0007669"/>
    <property type="project" value="TreeGrafter"/>
</dbReference>
<dbReference type="EMBL" id="DRTX01000104">
    <property type="protein sequence ID" value="HHF53107.1"/>
    <property type="molecule type" value="Genomic_DNA"/>
</dbReference>
<feature type="domain" description="Aspartate/glutamate/uridylate kinase" evidence="6">
    <location>
        <begin position="2"/>
        <end position="294"/>
    </location>
</feature>
<organism evidence="7">
    <name type="scientific">candidate division WOR-3 bacterium</name>
    <dbReference type="NCBI Taxonomy" id="2052148"/>
    <lineage>
        <taxon>Bacteria</taxon>
        <taxon>Bacteria division WOR-3</taxon>
    </lineage>
</organism>
<evidence type="ECO:0000259" key="6">
    <source>
        <dbReference type="Pfam" id="PF00696"/>
    </source>
</evidence>
<dbReference type="PANTHER" id="PTHR30409">
    <property type="entry name" value="CARBAMATE KINASE"/>
    <property type="match status" value="1"/>
</dbReference>
<sequence length="312" mass="34451">MKKAVVALGGNALRRKGEPFTIEHQYKNVKKVIKPVVQLIEEGFKIAITHGNGPQVGVEFFRNLYTRDKFPPYPLDALNAETQGWIGYIIARAIREQLYEARIDREVVAIITQVIVDKNDPAFSNPTKPIGDFFSKEEAMELMKKYGWKMVEDAGRGYRVVVPSPIPIGTVEGKIIKKLVDEGSIVIASGGGGIPVVRENHGKFIGVEAVIDKDRASSVLAREIGASLLMILTEVDYVYLDFGKPTAKPLKRVTLEQMEKFYSEGHFPPGSMGPKIEAAIDFLRNGGEEVIITSLQKAHDALYNGMGTHIVG</sequence>
<evidence type="ECO:0000256" key="3">
    <source>
        <dbReference type="ARBA" id="ARBA00022777"/>
    </source>
</evidence>
<dbReference type="GO" id="GO:0008804">
    <property type="term" value="F:carbamate kinase activity"/>
    <property type="evidence" value="ECO:0007669"/>
    <property type="project" value="UniProtKB-UniRule"/>
</dbReference>
<dbReference type="NCBIfam" id="TIGR00746">
    <property type="entry name" value="arcC"/>
    <property type="match status" value="1"/>
</dbReference>
<evidence type="ECO:0000256" key="4">
    <source>
        <dbReference type="NCBIfam" id="TIGR00746"/>
    </source>
</evidence>
<gene>
    <name evidence="7" type="primary">arcC</name>
    <name evidence="7" type="ORF">ENL43_01930</name>
</gene>
<dbReference type="InterPro" id="IPR003964">
    <property type="entry name" value="Carb_kinase"/>
</dbReference>
<dbReference type="InterPro" id="IPR001048">
    <property type="entry name" value="Asp/Glu/Uridylate_kinase"/>
</dbReference>
<dbReference type="Pfam" id="PF00696">
    <property type="entry name" value="AA_kinase"/>
    <property type="match status" value="1"/>
</dbReference>
<dbReference type="Gene3D" id="3.40.1160.10">
    <property type="entry name" value="Acetylglutamate kinase-like"/>
    <property type="match status" value="1"/>
</dbReference>
<dbReference type="SUPFAM" id="SSF53633">
    <property type="entry name" value="Carbamate kinase-like"/>
    <property type="match status" value="1"/>
</dbReference>
<dbReference type="AlphaFoldDB" id="A0A7V5HMR4"/>
<reference evidence="7" key="1">
    <citation type="journal article" date="2020" name="mSystems">
        <title>Genome- and Community-Level Interaction Insights into Carbon Utilization and Element Cycling Functions of Hydrothermarchaeota in Hydrothermal Sediment.</title>
        <authorList>
            <person name="Zhou Z."/>
            <person name="Liu Y."/>
            <person name="Xu W."/>
            <person name="Pan J."/>
            <person name="Luo Z.H."/>
            <person name="Li M."/>
        </authorList>
    </citation>
    <scope>NUCLEOTIDE SEQUENCE [LARGE SCALE GENOMIC DNA]</scope>
    <source>
        <strain evidence="7">HyVt-96</strain>
    </source>
</reference>
<dbReference type="InterPro" id="IPR036393">
    <property type="entry name" value="AceGlu_kinase-like_sf"/>
</dbReference>
<comment type="caution">
    <text evidence="7">The sequence shown here is derived from an EMBL/GenBank/DDBJ whole genome shotgun (WGS) entry which is preliminary data.</text>
</comment>
<dbReference type="PANTHER" id="PTHR30409:SF1">
    <property type="entry name" value="CARBAMATE KINASE-RELATED"/>
    <property type="match status" value="1"/>
</dbReference>
<protein>
    <recommendedName>
        <fullName evidence="4 5">Carbamate kinase</fullName>
    </recommendedName>
</protein>